<dbReference type="Proteomes" id="UP000703269">
    <property type="component" value="Unassembled WGS sequence"/>
</dbReference>
<sequence length="857" mass="90116">MNPEDSAQQSSAAPVPPPAEMSSTQTAPTSPIEYSTVPASASAPEILVATKTLNAASVVFSPSSDFTILQPSRTSSADALLNMASGVAEGSSGTTSPSEPDVQILEALRSKDRLWVLKLGESMETLINEHKQPRIELNPATSYQRMLVHKCAAYHRLTSESDSSRAIYVSLRPDSAVPVRRVAELVPAEESAQPAFKIMRRVPQDRRMRQTSQAGSLAGEDGDVSDSAEPSEAGSSAGRSTTAGSGKRHLTIEEREAAYNEARSRIFMDFEGKDKDKDDSANSSSTNLASGSGYASRSSTGEPEDSSSAATESEWSGPVARDKRDGRRGGSTNSSSRSHRSYNHASGSNSSRHSRAASPSSFPTLYDPQAGSFDPAFGPQGPPHGYIQYYYGYPPTAPGAPPPFMPPYGYGYPPYGYPPQPPSHPHSDPVTPGEPMYPNVQSPGNVPYPPNTYLWPPPHPGQSSAQPPKMTSPAASTQSLPAGFQQQSQLSPASQPVQGAMGYPGYFPQYSPYVAPGYYPPPPTYAVPPVQMSPAPPHMQGQYGPQDGVYRGEFQGNDFGPDSVDHSRAPSRSSSTHGSVNGHGRRSGPHVRRQPWSYGPGPVVGMGPPNAGDFVGPRLTNRRTSSGSAGHRTPGDEASSVTSSSTTSSSSQRTFTSTSSKHPLPARPDWAVGLKPQATLSVRHGESHSRTMSPARMGGNLPHHSRPHQPPPSLQATDFPPLSTGPVPEKRAPVASGAWTNASTVRTALRAGPPSTTSAPVGTALVHYPNGNGGPRGPSPNAGRADEQVRAYAPGRNNAELFGPNGAPAHAANGEDCGMEPSPDALAERIEVLSLSASGDMPLTASPTPATPPGEAQ</sequence>
<proteinExistence type="predicted"/>
<dbReference type="InterPro" id="IPR036867">
    <property type="entry name" value="R3H_dom_sf"/>
</dbReference>
<dbReference type="InterPro" id="IPR051937">
    <property type="entry name" value="R3H_domain_containing"/>
</dbReference>
<dbReference type="Pfam" id="PF12752">
    <property type="entry name" value="SUZ"/>
    <property type="match status" value="1"/>
</dbReference>
<name>A0A9P3G9S6_9APHY</name>
<dbReference type="EMBL" id="BPQB01000019">
    <property type="protein sequence ID" value="GJE90938.1"/>
    <property type="molecule type" value="Genomic_DNA"/>
</dbReference>
<dbReference type="PROSITE" id="PS51673">
    <property type="entry name" value="SUZ"/>
    <property type="match status" value="1"/>
</dbReference>
<evidence type="ECO:0000313" key="4">
    <source>
        <dbReference type="EMBL" id="GJE90938.1"/>
    </source>
</evidence>
<feature type="compositionally biased region" description="Pro residues" evidence="2">
    <location>
        <begin position="446"/>
        <end position="460"/>
    </location>
</feature>
<feature type="compositionally biased region" description="Polar residues" evidence="2">
    <location>
        <begin position="24"/>
        <end position="36"/>
    </location>
</feature>
<dbReference type="Pfam" id="PF01424">
    <property type="entry name" value="R3H"/>
    <property type="match status" value="1"/>
</dbReference>
<dbReference type="OrthoDB" id="278430at2759"/>
<feature type="compositionally biased region" description="Low complexity" evidence="2">
    <location>
        <begin position="485"/>
        <end position="496"/>
    </location>
</feature>
<feature type="region of interest" description="Disordered" evidence="2">
    <location>
        <begin position="419"/>
        <end position="496"/>
    </location>
</feature>
<evidence type="ECO:0000256" key="2">
    <source>
        <dbReference type="SAM" id="MobiDB-lite"/>
    </source>
</evidence>
<feature type="compositionally biased region" description="Polar residues" evidence="2">
    <location>
        <begin position="286"/>
        <end position="314"/>
    </location>
</feature>
<feature type="compositionally biased region" description="Polar residues" evidence="2">
    <location>
        <begin position="570"/>
        <end position="579"/>
    </location>
</feature>
<feature type="domain" description="SUZ" evidence="3">
    <location>
        <begin position="176"/>
        <end position="271"/>
    </location>
</feature>
<comment type="caution">
    <text evidence="4">The sequence shown here is derived from an EMBL/GenBank/DDBJ whole genome shotgun (WGS) entry which is preliminary data.</text>
</comment>
<evidence type="ECO:0000256" key="1">
    <source>
        <dbReference type="ARBA" id="ARBA00022553"/>
    </source>
</evidence>
<feature type="region of interest" description="Disordered" evidence="2">
    <location>
        <begin position="271"/>
        <end position="393"/>
    </location>
</feature>
<feature type="compositionally biased region" description="Basic residues" evidence="2">
    <location>
        <begin position="583"/>
        <end position="593"/>
    </location>
</feature>
<feature type="compositionally biased region" description="Low complexity" evidence="2">
    <location>
        <begin position="599"/>
        <end position="609"/>
    </location>
</feature>
<keyword evidence="5" id="KW-1185">Reference proteome</keyword>
<dbReference type="InterPro" id="IPR001374">
    <property type="entry name" value="R3H_dom"/>
</dbReference>
<dbReference type="PANTHER" id="PTHR15672:SF8">
    <property type="entry name" value="PROTEIN ENCORE"/>
    <property type="match status" value="1"/>
</dbReference>
<keyword evidence="1" id="KW-0597">Phosphoprotein</keyword>
<gene>
    <name evidence="4" type="ORF">PsYK624_070850</name>
</gene>
<feature type="compositionally biased region" description="Low complexity" evidence="2">
    <location>
        <begin position="227"/>
        <end position="245"/>
    </location>
</feature>
<reference evidence="4 5" key="1">
    <citation type="submission" date="2021-08" db="EMBL/GenBank/DDBJ databases">
        <title>Draft Genome Sequence of Phanerochaete sordida strain YK-624.</title>
        <authorList>
            <person name="Mori T."/>
            <person name="Dohra H."/>
            <person name="Suzuki T."/>
            <person name="Kawagishi H."/>
            <person name="Hirai H."/>
        </authorList>
    </citation>
    <scope>NUCLEOTIDE SEQUENCE [LARGE SCALE GENOMIC DNA]</scope>
    <source>
        <strain evidence="4 5">YK-624</strain>
    </source>
</reference>
<feature type="compositionally biased region" description="Low complexity" evidence="2">
    <location>
        <begin position="1"/>
        <end position="13"/>
    </location>
</feature>
<feature type="region of interest" description="Disordered" evidence="2">
    <location>
        <begin position="530"/>
        <end position="857"/>
    </location>
</feature>
<feature type="compositionally biased region" description="Low complexity" evidence="2">
    <location>
        <begin position="343"/>
        <end position="361"/>
    </location>
</feature>
<dbReference type="Gene3D" id="3.30.1370.50">
    <property type="entry name" value="R3H-like domain"/>
    <property type="match status" value="1"/>
</dbReference>
<dbReference type="AlphaFoldDB" id="A0A9P3G9S6"/>
<organism evidence="4 5">
    <name type="scientific">Phanerochaete sordida</name>
    <dbReference type="NCBI Taxonomy" id="48140"/>
    <lineage>
        <taxon>Eukaryota</taxon>
        <taxon>Fungi</taxon>
        <taxon>Dikarya</taxon>
        <taxon>Basidiomycota</taxon>
        <taxon>Agaricomycotina</taxon>
        <taxon>Agaricomycetes</taxon>
        <taxon>Polyporales</taxon>
        <taxon>Phanerochaetaceae</taxon>
        <taxon>Phanerochaete</taxon>
    </lineage>
</organism>
<evidence type="ECO:0000259" key="3">
    <source>
        <dbReference type="PROSITE" id="PS51673"/>
    </source>
</evidence>
<dbReference type="InterPro" id="IPR024771">
    <property type="entry name" value="SUZ"/>
</dbReference>
<protein>
    <recommendedName>
        <fullName evidence="3">SUZ domain-containing protein</fullName>
    </recommendedName>
</protein>
<feature type="compositionally biased region" description="Low complexity" evidence="2">
    <location>
        <begin position="639"/>
        <end position="660"/>
    </location>
</feature>
<dbReference type="GO" id="GO:0003676">
    <property type="term" value="F:nucleic acid binding"/>
    <property type="evidence" value="ECO:0007669"/>
    <property type="project" value="InterPro"/>
</dbReference>
<dbReference type="CDD" id="cd02642">
    <property type="entry name" value="R3H_encore_like"/>
    <property type="match status" value="1"/>
</dbReference>
<dbReference type="PANTHER" id="PTHR15672">
    <property type="entry name" value="CAMP-REGULATED PHOSPHOPROTEIN 21 RELATED R3H DOMAIN CONTAINING PROTEIN"/>
    <property type="match status" value="1"/>
</dbReference>
<feature type="compositionally biased region" description="Low complexity" evidence="2">
    <location>
        <begin position="842"/>
        <end position="857"/>
    </location>
</feature>
<feature type="region of interest" description="Disordered" evidence="2">
    <location>
        <begin position="1"/>
        <end position="36"/>
    </location>
</feature>
<evidence type="ECO:0000313" key="5">
    <source>
        <dbReference type="Proteomes" id="UP000703269"/>
    </source>
</evidence>
<dbReference type="SUPFAM" id="SSF82708">
    <property type="entry name" value="R3H domain"/>
    <property type="match status" value="1"/>
</dbReference>
<feature type="region of interest" description="Disordered" evidence="2">
    <location>
        <begin position="199"/>
        <end position="252"/>
    </location>
</feature>
<accession>A0A9P3G9S6</accession>
<feature type="compositionally biased region" description="Low complexity" evidence="2">
    <location>
        <begin position="803"/>
        <end position="814"/>
    </location>
</feature>
<feature type="compositionally biased region" description="Basic and acidic residues" evidence="2">
    <location>
        <begin position="271"/>
        <end position="280"/>
    </location>
</feature>